<sequence>MAGTLQYKWTDKETARLIRLRFENNHLFTGKKYTTKKAWEEILQKMGLQGHVSRIQATRKWETLKRKYKELLFSATGTGPVGGEATAATWPWFTAMHEAFGGEPIDLPVQMDSCAAEKPTHVADEALDASCSSPHGSVAAACSQACVVEVENEDDDTEPFFHPWTQLETSTLIRLRSESDHLFTGRKHTAKKAWELILQQMGLQAQVSPAQVSKKWDNMKRKYKILRSSATGTGTDSGEPTASTWRWFNAMHAAVGGGQYIYPPVLMDSCVAENPARVGDEALDVSGSSPDSLEATYSMVCVEVEGEEVGDDEDYEEAHPYSSSLRQEDCEPCTSACPPSPKRRRTCQGDILQFLKEEATKEEERFRAALESTNRFLDLFERLVNKL</sequence>
<feature type="domain" description="Myb/SANT-like DNA-binding" evidence="2">
    <location>
        <begin position="162"/>
        <end position="253"/>
    </location>
</feature>
<evidence type="ECO:0000256" key="1">
    <source>
        <dbReference type="SAM" id="MobiDB-lite"/>
    </source>
</evidence>
<dbReference type="Pfam" id="PF13837">
    <property type="entry name" value="Myb_DNA-bind_4"/>
    <property type="match status" value="2"/>
</dbReference>
<dbReference type="InterPro" id="IPR044822">
    <property type="entry name" value="Myb_DNA-bind_4"/>
</dbReference>
<dbReference type="PANTHER" id="PTHR31307">
    <property type="entry name" value="TRIHELIX TRANSCRIPTION FACTOR ASIL2"/>
    <property type="match status" value="1"/>
</dbReference>
<feature type="domain" description="Myb/SANT-like DNA-binding" evidence="2">
    <location>
        <begin position="7"/>
        <end position="98"/>
    </location>
</feature>
<protein>
    <recommendedName>
        <fullName evidence="2">Myb/SANT-like DNA-binding domain-containing protein</fullName>
    </recommendedName>
</protein>
<dbReference type="EMBL" id="JAFJMO010000016">
    <property type="protein sequence ID" value="KAJ8254131.1"/>
    <property type="molecule type" value="Genomic_DNA"/>
</dbReference>
<dbReference type="PANTHER" id="PTHR31307:SF4">
    <property type="entry name" value="TRIHELIX TRANSCRIPTION FACTOR ASIL2"/>
    <property type="match status" value="1"/>
</dbReference>
<organism evidence="3 4">
    <name type="scientific">Conger conger</name>
    <name type="common">Conger eel</name>
    <name type="synonym">Muraena conger</name>
    <dbReference type="NCBI Taxonomy" id="82655"/>
    <lineage>
        <taxon>Eukaryota</taxon>
        <taxon>Metazoa</taxon>
        <taxon>Chordata</taxon>
        <taxon>Craniata</taxon>
        <taxon>Vertebrata</taxon>
        <taxon>Euteleostomi</taxon>
        <taxon>Actinopterygii</taxon>
        <taxon>Neopterygii</taxon>
        <taxon>Teleostei</taxon>
        <taxon>Anguilliformes</taxon>
        <taxon>Congridae</taxon>
        <taxon>Conger</taxon>
    </lineage>
</organism>
<dbReference type="InterPro" id="IPR044823">
    <property type="entry name" value="ASIL1/2-like"/>
</dbReference>
<evidence type="ECO:0000313" key="3">
    <source>
        <dbReference type="EMBL" id="KAJ8254131.1"/>
    </source>
</evidence>
<reference evidence="3" key="1">
    <citation type="journal article" date="2023" name="Science">
        <title>Genome structures resolve the early diversification of teleost fishes.</title>
        <authorList>
            <person name="Parey E."/>
            <person name="Louis A."/>
            <person name="Montfort J."/>
            <person name="Bouchez O."/>
            <person name="Roques C."/>
            <person name="Iampietro C."/>
            <person name="Lluch J."/>
            <person name="Castinel A."/>
            <person name="Donnadieu C."/>
            <person name="Desvignes T."/>
            <person name="Floi Bucao C."/>
            <person name="Jouanno E."/>
            <person name="Wen M."/>
            <person name="Mejri S."/>
            <person name="Dirks R."/>
            <person name="Jansen H."/>
            <person name="Henkel C."/>
            <person name="Chen W.J."/>
            <person name="Zahm M."/>
            <person name="Cabau C."/>
            <person name="Klopp C."/>
            <person name="Thompson A.W."/>
            <person name="Robinson-Rechavi M."/>
            <person name="Braasch I."/>
            <person name="Lecointre G."/>
            <person name="Bobe J."/>
            <person name="Postlethwait J.H."/>
            <person name="Berthelot C."/>
            <person name="Roest Crollius H."/>
            <person name="Guiguen Y."/>
        </authorList>
    </citation>
    <scope>NUCLEOTIDE SEQUENCE</scope>
    <source>
        <strain evidence="3">Concon-B</strain>
    </source>
</reference>
<evidence type="ECO:0000259" key="2">
    <source>
        <dbReference type="Pfam" id="PF13837"/>
    </source>
</evidence>
<evidence type="ECO:0000313" key="4">
    <source>
        <dbReference type="Proteomes" id="UP001152803"/>
    </source>
</evidence>
<dbReference type="AlphaFoldDB" id="A0A9Q1D038"/>
<dbReference type="Gene3D" id="1.10.10.60">
    <property type="entry name" value="Homeodomain-like"/>
    <property type="match status" value="2"/>
</dbReference>
<accession>A0A9Q1D038</accession>
<keyword evidence="4" id="KW-1185">Reference proteome</keyword>
<dbReference type="OrthoDB" id="8933168at2759"/>
<dbReference type="Proteomes" id="UP001152803">
    <property type="component" value="Unassembled WGS sequence"/>
</dbReference>
<name>A0A9Q1D038_CONCO</name>
<proteinExistence type="predicted"/>
<gene>
    <name evidence="3" type="ORF">COCON_G00207430</name>
</gene>
<comment type="caution">
    <text evidence="3">The sequence shown here is derived from an EMBL/GenBank/DDBJ whole genome shotgun (WGS) entry which is preliminary data.</text>
</comment>
<feature type="region of interest" description="Disordered" evidence="1">
    <location>
        <begin position="308"/>
        <end position="332"/>
    </location>
</feature>